<feature type="transmembrane region" description="Helical" evidence="6">
    <location>
        <begin position="272"/>
        <end position="291"/>
    </location>
</feature>
<dbReference type="InterPro" id="IPR036259">
    <property type="entry name" value="MFS_trans_sf"/>
</dbReference>
<feature type="transmembrane region" description="Helical" evidence="6">
    <location>
        <begin position="51"/>
        <end position="75"/>
    </location>
</feature>
<dbReference type="InterPro" id="IPR011701">
    <property type="entry name" value="MFS"/>
</dbReference>
<dbReference type="SUPFAM" id="SSF103473">
    <property type="entry name" value="MFS general substrate transporter"/>
    <property type="match status" value="1"/>
</dbReference>
<organism evidence="8 9">
    <name type="scientific">Agrococcus casei LMG 22410</name>
    <dbReference type="NCBI Taxonomy" id="1255656"/>
    <lineage>
        <taxon>Bacteria</taxon>
        <taxon>Bacillati</taxon>
        <taxon>Actinomycetota</taxon>
        <taxon>Actinomycetes</taxon>
        <taxon>Micrococcales</taxon>
        <taxon>Microbacteriaceae</taxon>
        <taxon>Agrococcus</taxon>
    </lineage>
</organism>
<evidence type="ECO:0000256" key="2">
    <source>
        <dbReference type="ARBA" id="ARBA00022475"/>
    </source>
</evidence>
<feature type="domain" description="Major facilitator superfamily (MFS) profile" evidence="7">
    <location>
        <begin position="17"/>
        <end position="407"/>
    </location>
</feature>
<keyword evidence="3 6" id="KW-0812">Transmembrane</keyword>
<comment type="subcellular location">
    <subcellularLocation>
        <location evidence="1">Cell membrane</location>
        <topology evidence="1">Multi-pass membrane protein</topology>
    </subcellularLocation>
</comment>
<sequence length="407" mass="42486">MPSSARTTAPARLPMAALLTLSFTIFVNITVEMLPMGLMLPMSRDLDVSAELVGLLVTVFAFTVVLTSSLLIWLTRKVSRKLLVVIVLVVFALSCIGVAVAPGFGAVVALRIAGGLAHGVFWAVVGSYSAYLVPKAQLGRAVAIVNAGGSVAFVLGVPLATLMGQLIGWRWAFAFFGIVSIVAALVVAKVLPAVDHRAEDVVAQTGPVDVVADAGAASGAPARSQRAWLFPVIAAIVSTTLVMIGQYAVYTHITPYLVEHGGLPETWLSPTLLLYGVVGVVALVLLSIWFGKRPTVEAIVCLLLIVVGMIVLLMFDAPLVVIGAVLLWGFAFGALPPLLQTRAMHVVPARALQPTMALYTTGFNIGIGGGALLGTIVIGAFGFAALPWTLLLSAVAAIALMAFSSRR</sequence>
<dbReference type="Pfam" id="PF07690">
    <property type="entry name" value="MFS_1"/>
    <property type="match status" value="1"/>
</dbReference>
<feature type="transmembrane region" description="Helical" evidence="6">
    <location>
        <begin position="385"/>
        <end position="403"/>
    </location>
</feature>
<dbReference type="Gene3D" id="1.20.1250.20">
    <property type="entry name" value="MFS general substrate transporter like domains"/>
    <property type="match status" value="1"/>
</dbReference>
<feature type="transmembrane region" description="Helical" evidence="6">
    <location>
        <begin position="82"/>
        <end position="102"/>
    </location>
</feature>
<evidence type="ECO:0000256" key="3">
    <source>
        <dbReference type="ARBA" id="ARBA00022692"/>
    </source>
</evidence>
<dbReference type="PANTHER" id="PTHR43124:SF3">
    <property type="entry name" value="CHLORAMPHENICOL EFFLUX PUMP RV0191"/>
    <property type="match status" value="1"/>
</dbReference>
<dbReference type="GO" id="GO:0022857">
    <property type="term" value="F:transmembrane transporter activity"/>
    <property type="evidence" value="ECO:0007669"/>
    <property type="project" value="InterPro"/>
</dbReference>
<dbReference type="OrthoDB" id="2810795at2"/>
<dbReference type="AlphaFoldDB" id="A0A1R4FEE3"/>
<evidence type="ECO:0000259" key="7">
    <source>
        <dbReference type="PROSITE" id="PS50850"/>
    </source>
</evidence>
<dbReference type="EMBL" id="FUHU01000020">
    <property type="protein sequence ID" value="SJM54181.1"/>
    <property type="molecule type" value="Genomic_DNA"/>
</dbReference>
<feature type="transmembrane region" description="Helical" evidence="6">
    <location>
        <begin position="359"/>
        <end position="379"/>
    </location>
</feature>
<feature type="transmembrane region" description="Helical" evidence="6">
    <location>
        <begin position="108"/>
        <end position="131"/>
    </location>
</feature>
<evidence type="ECO:0000256" key="4">
    <source>
        <dbReference type="ARBA" id="ARBA00022989"/>
    </source>
</evidence>
<keyword evidence="5 6" id="KW-0472">Membrane</keyword>
<dbReference type="Proteomes" id="UP000195787">
    <property type="component" value="Unassembled WGS sequence"/>
</dbReference>
<reference evidence="8 9" key="1">
    <citation type="submission" date="2017-02" db="EMBL/GenBank/DDBJ databases">
        <authorList>
            <person name="Peterson S.W."/>
        </authorList>
    </citation>
    <scope>NUCLEOTIDE SEQUENCE [LARGE SCALE GENOMIC DNA]</scope>
    <source>
        <strain evidence="8 9">LMG 22410</strain>
    </source>
</reference>
<keyword evidence="2" id="KW-1003">Cell membrane</keyword>
<evidence type="ECO:0000313" key="9">
    <source>
        <dbReference type="Proteomes" id="UP000195787"/>
    </source>
</evidence>
<feature type="transmembrane region" description="Helical" evidence="6">
    <location>
        <begin position="12"/>
        <end position="31"/>
    </location>
</feature>
<feature type="transmembrane region" description="Helical" evidence="6">
    <location>
        <begin position="228"/>
        <end position="249"/>
    </location>
</feature>
<gene>
    <name evidence="8" type="ORF">CZ674_04155</name>
</gene>
<dbReference type="GO" id="GO:0005886">
    <property type="term" value="C:plasma membrane"/>
    <property type="evidence" value="ECO:0007669"/>
    <property type="project" value="UniProtKB-SubCell"/>
</dbReference>
<dbReference type="PROSITE" id="PS50850">
    <property type="entry name" value="MFS"/>
    <property type="match status" value="1"/>
</dbReference>
<accession>A0A1R4FEE3</accession>
<feature type="transmembrane region" description="Helical" evidence="6">
    <location>
        <begin position="321"/>
        <end position="339"/>
    </location>
</feature>
<evidence type="ECO:0000313" key="8">
    <source>
        <dbReference type="EMBL" id="SJM54181.1"/>
    </source>
</evidence>
<feature type="transmembrane region" description="Helical" evidence="6">
    <location>
        <begin position="298"/>
        <end position="315"/>
    </location>
</feature>
<name>A0A1R4FEE3_9MICO</name>
<evidence type="ECO:0000256" key="5">
    <source>
        <dbReference type="ARBA" id="ARBA00023136"/>
    </source>
</evidence>
<dbReference type="PANTHER" id="PTHR43124">
    <property type="entry name" value="PURINE EFFLUX PUMP PBUE"/>
    <property type="match status" value="1"/>
</dbReference>
<evidence type="ECO:0000256" key="1">
    <source>
        <dbReference type="ARBA" id="ARBA00004651"/>
    </source>
</evidence>
<dbReference type="InterPro" id="IPR050189">
    <property type="entry name" value="MFS_Efflux_Transporters"/>
</dbReference>
<dbReference type="GeneID" id="303172398"/>
<protein>
    <submittedName>
        <fullName evidence="8">MFS transporter</fullName>
    </submittedName>
</protein>
<dbReference type="CDD" id="cd17324">
    <property type="entry name" value="MFS_NepI_like"/>
    <property type="match status" value="1"/>
</dbReference>
<evidence type="ECO:0000256" key="6">
    <source>
        <dbReference type="SAM" id="Phobius"/>
    </source>
</evidence>
<proteinExistence type="predicted"/>
<dbReference type="RefSeq" id="WP_086991268.1">
    <property type="nucleotide sequence ID" value="NZ_FUHU01000020.1"/>
</dbReference>
<feature type="transmembrane region" description="Helical" evidence="6">
    <location>
        <begin position="169"/>
        <end position="188"/>
    </location>
</feature>
<keyword evidence="4 6" id="KW-1133">Transmembrane helix</keyword>
<dbReference type="InterPro" id="IPR020846">
    <property type="entry name" value="MFS_dom"/>
</dbReference>
<feature type="transmembrane region" description="Helical" evidence="6">
    <location>
        <begin position="143"/>
        <end position="163"/>
    </location>
</feature>
<keyword evidence="9" id="KW-1185">Reference proteome</keyword>